<keyword evidence="2" id="KW-0238">DNA-binding</keyword>
<evidence type="ECO:0000313" key="5">
    <source>
        <dbReference type="EMBL" id="ANO50072.1"/>
    </source>
</evidence>
<sequence length="222" mass="25315">MDTRVASLARSERVYAAVKARVIACEFPQGQRILLEPVARSLGVSTTPVREAMNRLAAEELVIKAPCKGFVALRLTRQRLSGHYDITRLLLTHTLERLDTQTRRTLPVFEPIATALHRLNRRHLTDDRVLAACTGEMFLAIAKLGTNADIVCAIRRANDRLHYPRTLECRLLPEVQEELVRLCELLLARRCDDLLRGIHDYHDTRIALLSPLLELAQQRDQR</sequence>
<dbReference type="SUPFAM" id="SSF46785">
    <property type="entry name" value="Winged helix' DNA-binding domain"/>
    <property type="match status" value="1"/>
</dbReference>
<dbReference type="GO" id="GO:0003700">
    <property type="term" value="F:DNA-binding transcription factor activity"/>
    <property type="evidence" value="ECO:0007669"/>
    <property type="project" value="InterPro"/>
</dbReference>
<dbReference type="PANTHER" id="PTHR43537">
    <property type="entry name" value="TRANSCRIPTIONAL REGULATOR, GNTR FAMILY"/>
    <property type="match status" value="1"/>
</dbReference>
<dbReference type="PROSITE" id="PS50949">
    <property type="entry name" value="HTH_GNTR"/>
    <property type="match status" value="1"/>
</dbReference>
<dbReference type="Proteomes" id="UP000092695">
    <property type="component" value="Chromosome"/>
</dbReference>
<dbReference type="InterPro" id="IPR036390">
    <property type="entry name" value="WH_DNA-bd_sf"/>
</dbReference>
<name>A0A193LC38_9GAMM</name>
<dbReference type="GO" id="GO:0003677">
    <property type="term" value="F:DNA binding"/>
    <property type="evidence" value="ECO:0007669"/>
    <property type="project" value="UniProtKB-KW"/>
</dbReference>
<proteinExistence type="predicted"/>
<dbReference type="STRING" id="1548547.BA177_01510"/>
<organism evidence="5 6">
    <name type="scientific">Woeseia oceani</name>
    <dbReference type="NCBI Taxonomy" id="1548547"/>
    <lineage>
        <taxon>Bacteria</taxon>
        <taxon>Pseudomonadati</taxon>
        <taxon>Pseudomonadota</taxon>
        <taxon>Gammaproteobacteria</taxon>
        <taxon>Woeseiales</taxon>
        <taxon>Woeseiaceae</taxon>
        <taxon>Woeseia</taxon>
    </lineage>
</organism>
<dbReference type="KEGG" id="woc:BA177_01510"/>
<dbReference type="RefSeq" id="WP_068612121.1">
    <property type="nucleotide sequence ID" value="NZ_CP016268.1"/>
</dbReference>
<evidence type="ECO:0000256" key="3">
    <source>
        <dbReference type="ARBA" id="ARBA00023163"/>
    </source>
</evidence>
<dbReference type="SMART" id="SM00345">
    <property type="entry name" value="HTH_GNTR"/>
    <property type="match status" value="1"/>
</dbReference>
<reference evidence="5 6" key="1">
    <citation type="submission" date="2016-06" db="EMBL/GenBank/DDBJ databases">
        <title>Complete genome sequence of a deep-branching marine Gamma Proteobacterium Woeseia oceani type strain XK5.</title>
        <authorList>
            <person name="Mu D."/>
            <person name="Du Z."/>
        </authorList>
    </citation>
    <scope>NUCLEOTIDE SEQUENCE [LARGE SCALE GENOMIC DNA]</scope>
    <source>
        <strain evidence="5 6">XK5</strain>
    </source>
</reference>
<accession>A0A193LC38</accession>
<evidence type="ECO:0000313" key="6">
    <source>
        <dbReference type="Proteomes" id="UP000092695"/>
    </source>
</evidence>
<feature type="domain" description="HTH gntR-type" evidence="4">
    <location>
        <begin position="8"/>
        <end position="75"/>
    </location>
</feature>
<keyword evidence="6" id="KW-1185">Reference proteome</keyword>
<dbReference type="InterPro" id="IPR036388">
    <property type="entry name" value="WH-like_DNA-bd_sf"/>
</dbReference>
<protein>
    <recommendedName>
        <fullName evidence="4">HTH gntR-type domain-containing protein</fullName>
    </recommendedName>
</protein>
<dbReference type="AlphaFoldDB" id="A0A193LC38"/>
<dbReference type="Pfam" id="PF00392">
    <property type="entry name" value="GntR"/>
    <property type="match status" value="1"/>
</dbReference>
<dbReference type="OrthoDB" id="6627771at2"/>
<keyword evidence="3" id="KW-0804">Transcription</keyword>
<evidence type="ECO:0000256" key="1">
    <source>
        <dbReference type="ARBA" id="ARBA00023015"/>
    </source>
</evidence>
<dbReference type="Gene3D" id="1.10.10.10">
    <property type="entry name" value="Winged helix-like DNA-binding domain superfamily/Winged helix DNA-binding domain"/>
    <property type="match status" value="1"/>
</dbReference>
<dbReference type="PANTHER" id="PTHR43537:SF45">
    <property type="entry name" value="GNTR FAMILY REGULATORY PROTEIN"/>
    <property type="match status" value="1"/>
</dbReference>
<keyword evidence="1" id="KW-0805">Transcription regulation</keyword>
<gene>
    <name evidence="5" type="ORF">BA177_01510</name>
</gene>
<dbReference type="EMBL" id="CP016268">
    <property type="protein sequence ID" value="ANO50072.1"/>
    <property type="molecule type" value="Genomic_DNA"/>
</dbReference>
<dbReference type="InterPro" id="IPR000524">
    <property type="entry name" value="Tscrpt_reg_HTH_GntR"/>
</dbReference>
<evidence type="ECO:0000259" key="4">
    <source>
        <dbReference type="PROSITE" id="PS50949"/>
    </source>
</evidence>
<evidence type="ECO:0000256" key="2">
    <source>
        <dbReference type="ARBA" id="ARBA00023125"/>
    </source>
</evidence>